<proteinExistence type="predicted"/>
<reference evidence="1" key="1">
    <citation type="submission" date="2022-03" db="EMBL/GenBank/DDBJ databases">
        <authorList>
            <person name="Martin H S."/>
        </authorList>
    </citation>
    <scope>NUCLEOTIDE SEQUENCE</scope>
</reference>
<gene>
    <name evidence="1" type="ORF">IPOD504_LOCUS15448</name>
</gene>
<accession>A0ABN8J0M7</accession>
<organism evidence="1 2">
    <name type="scientific">Iphiclides podalirius</name>
    <name type="common">scarce swallowtail</name>
    <dbReference type="NCBI Taxonomy" id="110791"/>
    <lineage>
        <taxon>Eukaryota</taxon>
        <taxon>Metazoa</taxon>
        <taxon>Ecdysozoa</taxon>
        <taxon>Arthropoda</taxon>
        <taxon>Hexapoda</taxon>
        <taxon>Insecta</taxon>
        <taxon>Pterygota</taxon>
        <taxon>Neoptera</taxon>
        <taxon>Endopterygota</taxon>
        <taxon>Lepidoptera</taxon>
        <taxon>Glossata</taxon>
        <taxon>Ditrysia</taxon>
        <taxon>Papilionoidea</taxon>
        <taxon>Papilionidae</taxon>
        <taxon>Papilioninae</taxon>
        <taxon>Iphiclides</taxon>
    </lineage>
</organism>
<dbReference type="Proteomes" id="UP000837857">
    <property type="component" value="Chromosome 7"/>
</dbReference>
<dbReference type="EMBL" id="OW152819">
    <property type="protein sequence ID" value="CAH2073025.1"/>
    <property type="molecule type" value="Genomic_DNA"/>
</dbReference>
<name>A0ABN8J0M7_9NEOP</name>
<evidence type="ECO:0000313" key="1">
    <source>
        <dbReference type="EMBL" id="CAH2073025.1"/>
    </source>
</evidence>
<sequence>MRLVNSPGREFKRQLLNITNGGRARMRPQICIARTIPRRRVTTTRAEIWTLFYVNAAPRTLADGIGTPVMG</sequence>
<evidence type="ECO:0000313" key="2">
    <source>
        <dbReference type="Proteomes" id="UP000837857"/>
    </source>
</evidence>
<protein>
    <submittedName>
        <fullName evidence="1">Uncharacterized protein</fullName>
    </submittedName>
</protein>
<feature type="non-terminal residue" evidence="1">
    <location>
        <position position="71"/>
    </location>
</feature>
<keyword evidence="2" id="KW-1185">Reference proteome</keyword>